<evidence type="ECO:0000256" key="4">
    <source>
        <dbReference type="SAM" id="MobiDB-lite"/>
    </source>
</evidence>
<dbReference type="EMBL" id="OU895878">
    <property type="protein sequence ID" value="CAG9803243.1"/>
    <property type="molecule type" value="Genomic_DNA"/>
</dbReference>
<evidence type="ECO:0000259" key="5">
    <source>
        <dbReference type="PROSITE" id="PS51184"/>
    </source>
</evidence>
<dbReference type="InterPro" id="IPR045109">
    <property type="entry name" value="LSDs-like"/>
</dbReference>
<dbReference type="GO" id="GO:0000118">
    <property type="term" value="C:histone deacetylase complex"/>
    <property type="evidence" value="ECO:0007669"/>
    <property type="project" value="TreeGrafter"/>
</dbReference>
<keyword evidence="3" id="KW-0539">Nucleus</keyword>
<dbReference type="OrthoDB" id="1667110at2759"/>
<evidence type="ECO:0000313" key="7">
    <source>
        <dbReference type="Proteomes" id="UP001153620"/>
    </source>
</evidence>
<keyword evidence="2" id="KW-0479">Metal-binding</keyword>
<dbReference type="GO" id="GO:0032454">
    <property type="term" value="F:histone H3K9 demethylase activity"/>
    <property type="evidence" value="ECO:0007669"/>
    <property type="project" value="InterPro"/>
</dbReference>
<evidence type="ECO:0000256" key="3">
    <source>
        <dbReference type="ARBA" id="ARBA00023242"/>
    </source>
</evidence>
<dbReference type="AlphaFoldDB" id="A0A9N9WP22"/>
<sequence length="900" mass="104046">MTEGEYHCDPFANMYLQENPTTPVIPINPVYQNELDGSDAVQTENSETLLFSEDDAMLPTYQNDIIDENEEEDIKPEKSTSESFDEEPKVVRKKGRPKGSFKNTVPVVKPVKTSKPGNPGPKPARPYQARKLKVSIDGEQQAHERIPKMRQNVSILKLTNEQIEDLKKDGRSFCQPGVCYIIAPQLAKCIECLKKTDRKRRQTREVDCRFYHFRKLRYEGDELVVVGFLDPTDDPKEVDRSIWVPQPDKLKFKSLSVANARLIIAHVGDELCRIMAKERSYYEQYKSESKPIIWKRLIDGVLEMCDLCNTTLFNFHLICTSCGLTLCIDCANEENPNLADTVCSKNKEEHSYNELFLTQIIVGDCMDILQRTLHDICNYHKIIHECKFKTEPILEIDRVKDNIIRSMINDDGTLIKTFLNREPINLYKHMEVDIGTVKYEDSDVNIFNEVPLIKRPPKQPRHIRPDRYFAKNGRETVLSVSRVMSQSTSDIFYKDVPHKWLCENKLLRLLDPTHPRNEEFFAEQWQRGQPVLISNVLEKLDKKLWLPQSFSNEFGDEKSDFINCMTGNLVRNKEIAVFWDGFEIVEKRLRDNEGKPMLLKLKDWPPETDFKKIMPSRFEDIMKNLPMNPYTNRTGDLNIVKYLPQCFLHPDLGPKGYFAYGSPYYLKEGTTNLHLDISDACNVMCYIGFPRDKNISVDEYVEQGFRAIIEGDCDLANIDRVTKDGEIPGALWHIYEACDADKIRDFLIKIASEKGFKIAKDHDVIHDQNWYIDGELRNRLHSEYGVKGYAFVQFLGDTVILPAGTPHQVRNIYSCIKIAEDFVSPQQMPHCLHLSEEFRKLTKDHTNNIEKLNIKNIAYHSVKEAIASLLHTMNIIYNTGTKIPSAIREPKIKTEKKEPA</sequence>
<accession>A0A9N9WP22</accession>
<feature type="compositionally biased region" description="Basic and acidic residues" evidence="4">
    <location>
        <begin position="75"/>
        <end position="90"/>
    </location>
</feature>
<dbReference type="GO" id="GO:0046872">
    <property type="term" value="F:metal ion binding"/>
    <property type="evidence" value="ECO:0007669"/>
    <property type="project" value="UniProtKB-KW"/>
</dbReference>
<dbReference type="InterPro" id="IPR003347">
    <property type="entry name" value="JmjC_dom"/>
</dbReference>
<feature type="domain" description="JmjC" evidence="5">
    <location>
        <begin position="614"/>
        <end position="839"/>
    </location>
</feature>
<name>A0A9N9WP22_9DIPT</name>
<dbReference type="Gene3D" id="2.60.120.650">
    <property type="entry name" value="Cupin"/>
    <property type="match status" value="1"/>
</dbReference>
<keyword evidence="7" id="KW-1185">Reference proteome</keyword>
<dbReference type="GO" id="GO:0003712">
    <property type="term" value="F:transcription coregulator activity"/>
    <property type="evidence" value="ECO:0007669"/>
    <property type="project" value="TreeGrafter"/>
</dbReference>
<comment type="subcellular location">
    <subcellularLocation>
        <location evidence="1">Nucleus</location>
    </subcellularLocation>
</comment>
<evidence type="ECO:0000256" key="1">
    <source>
        <dbReference type="ARBA" id="ARBA00004123"/>
    </source>
</evidence>
<feature type="compositionally biased region" description="Low complexity" evidence="4">
    <location>
        <begin position="104"/>
        <end position="113"/>
    </location>
</feature>
<protein>
    <recommendedName>
        <fullName evidence="5">JmjC domain-containing protein</fullName>
    </recommendedName>
</protein>
<feature type="region of interest" description="Disordered" evidence="4">
    <location>
        <begin position="67"/>
        <end position="127"/>
    </location>
</feature>
<evidence type="ECO:0000313" key="6">
    <source>
        <dbReference type="EMBL" id="CAG9803243.1"/>
    </source>
</evidence>
<dbReference type="SMART" id="SM00558">
    <property type="entry name" value="JmjC"/>
    <property type="match status" value="1"/>
</dbReference>
<dbReference type="GO" id="GO:0000785">
    <property type="term" value="C:chromatin"/>
    <property type="evidence" value="ECO:0007669"/>
    <property type="project" value="TreeGrafter"/>
</dbReference>
<evidence type="ECO:0000256" key="2">
    <source>
        <dbReference type="ARBA" id="ARBA00022723"/>
    </source>
</evidence>
<organism evidence="6 7">
    <name type="scientific">Chironomus riparius</name>
    <dbReference type="NCBI Taxonomy" id="315576"/>
    <lineage>
        <taxon>Eukaryota</taxon>
        <taxon>Metazoa</taxon>
        <taxon>Ecdysozoa</taxon>
        <taxon>Arthropoda</taxon>
        <taxon>Hexapoda</taxon>
        <taxon>Insecta</taxon>
        <taxon>Pterygota</taxon>
        <taxon>Neoptera</taxon>
        <taxon>Endopterygota</taxon>
        <taxon>Diptera</taxon>
        <taxon>Nematocera</taxon>
        <taxon>Chironomoidea</taxon>
        <taxon>Chironomidae</taxon>
        <taxon>Chironominae</taxon>
        <taxon>Chironomus</taxon>
    </lineage>
</organism>
<dbReference type="PROSITE" id="PS51184">
    <property type="entry name" value="JMJC"/>
    <property type="match status" value="1"/>
</dbReference>
<gene>
    <name evidence="6" type="ORF">CHIRRI_LOCUS6144</name>
</gene>
<dbReference type="Pfam" id="PF02373">
    <property type="entry name" value="JmjC"/>
    <property type="match status" value="1"/>
</dbReference>
<reference evidence="6" key="2">
    <citation type="submission" date="2022-10" db="EMBL/GenBank/DDBJ databases">
        <authorList>
            <consortium name="ENA_rothamsted_submissions"/>
            <consortium name="culmorum"/>
            <person name="King R."/>
        </authorList>
    </citation>
    <scope>NUCLEOTIDE SEQUENCE</scope>
</reference>
<dbReference type="GO" id="GO:0031490">
    <property type="term" value="F:chromatin DNA binding"/>
    <property type="evidence" value="ECO:0007669"/>
    <property type="project" value="TreeGrafter"/>
</dbReference>
<proteinExistence type="predicted"/>
<reference evidence="6" key="1">
    <citation type="submission" date="2022-01" db="EMBL/GenBank/DDBJ databases">
        <authorList>
            <person name="King R."/>
        </authorList>
    </citation>
    <scope>NUCLEOTIDE SEQUENCE</scope>
</reference>
<dbReference type="PANTHER" id="PTHR12549">
    <property type="entry name" value="JMJC DOMAIN-CONTAINING HISTONE DEMETHYLATION PROTEIN"/>
    <property type="match status" value="1"/>
</dbReference>
<dbReference type="PANTHER" id="PTHR12549:SF38">
    <property type="entry name" value="JMJC DOMAIN-CONTAINING HISTONE DEMETHYLASE 2, ISOFORM A"/>
    <property type="match status" value="1"/>
</dbReference>
<dbReference type="GO" id="GO:0006357">
    <property type="term" value="P:regulation of transcription by RNA polymerase II"/>
    <property type="evidence" value="ECO:0007669"/>
    <property type="project" value="TreeGrafter"/>
</dbReference>
<dbReference type="Proteomes" id="UP001153620">
    <property type="component" value="Chromosome 2"/>
</dbReference>
<dbReference type="SUPFAM" id="SSF51197">
    <property type="entry name" value="Clavaminate synthase-like"/>
    <property type="match status" value="1"/>
</dbReference>